<dbReference type="SUPFAM" id="SSF101148">
    <property type="entry name" value="Plant invertase/pectin methylesterase inhibitor"/>
    <property type="match status" value="1"/>
</dbReference>
<organism evidence="6 7">
    <name type="scientific">Digitaria exilis</name>
    <dbReference type="NCBI Taxonomy" id="1010633"/>
    <lineage>
        <taxon>Eukaryota</taxon>
        <taxon>Viridiplantae</taxon>
        <taxon>Streptophyta</taxon>
        <taxon>Embryophyta</taxon>
        <taxon>Tracheophyta</taxon>
        <taxon>Spermatophyta</taxon>
        <taxon>Magnoliopsida</taxon>
        <taxon>Liliopsida</taxon>
        <taxon>Poales</taxon>
        <taxon>Poaceae</taxon>
        <taxon>PACMAD clade</taxon>
        <taxon>Panicoideae</taxon>
        <taxon>Panicodae</taxon>
        <taxon>Paniceae</taxon>
        <taxon>Anthephorinae</taxon>
        <taxon>Digitaria</taxon>
    </lineage>
</organism>
<evidence type="ECO:0000256" key="1">
    <source>
        <dbReference type="ARBA" id="ARBA00022729"/>
    </source>
</evidence>
<dbReference type="EMBL" id="JACEFO010001663">
    <property type="protein sequence ID" value="KAF8724069.1"/>
    <property type="molecule type" value="Genomic_DNA"/>
</dbReference>
<name>A0A835EZS2_9POAL</name>
<dbReference type="InterPro" id="IPR006501">
    <property type="entry name" value="Pectinesterase_inhib_dom"/>
</dbReference>
<evidence type="ECO:0000256" key="2">
    <source>
        <dbReference type="ARBA" id="ARBA00023157"/>
    </source>
</evidence>
<feature type="signal peptide" evidence="4">
    <location>
        <begin position="1"/>
        <end position="47"/>
    </location>
</feature>
<keyword evidence="1 4" id="KW-0732">Signal</keyword>
<reference evidence="6" key="1">
    <citation type="submission" date="2020-07" db="EMBL/GenBank/DDBJ databases">
        <title>Genome sequence and genetic diversity analysis of an under-domesticated orphan crop, white fonio (Digitaria exilis).</title>
        <authorList>
            <person name="Bennetzen J.L."/>
            <person name="Chen S."/>
            <person name="Ma X."/>
            <person name="Wang X."/>
            <person name="Yssel A.E.J."/>
            <person name="Chaluvadi S.R."/>
            <person name="Johnson M."/>
            <person name="Gangashetty P."/>
            <person name="Hamidou F."/>
            <person name="Sanogo M.D."/>
            <person name="Zwaenepoel A."/>
            <person name="Wallace J."/>
            <person name="Van De Peer Y."/>
            <person name="Van Deynze A."/>
        </authorList>
    </citation>
    <scope>NUCLEOTIDE SEQUENCE</scope>
    <source>
        <tissue evidence="6">Leaves</tissue>
    </source>
</reference>
<proteinExistence type="inferred from homology"/>
<dbReference type="Proteomes" id="UP000636709">
    <property type="component" value="Unassembled WGS sequence"/>
</dbReference>
<comment type="similarity">
    <text evidence="3">Belongs to the PMEI family.</text>
</comment>
<keyword evidence="7" id="KW-1185">Reference proteome</keyword>
<evidence type="ECO:0000313" key="6">
    <source>
        <dbReference type="EMBL" id="KAF8724069.1"/>
    </source>
</evidence>
<dbReference type="CDD" id="cd15800">
    <property type="entry name" value="PMEI-like_2"/>
    <property type="match status" value="1"/>
</dbReference>
<evidence type="ECO:0000313" key="7">
    <source>
        <dbReference type="Proteomes" id="UP000636709"/>
    </source>
</evidence>
<dbReference type="PANTHER" id="PTHR35357">
    <property type="entry name" value="OS02G0537100 PROTEIN"/>
    <property type="match status" value="1"/>
</dbReference>
<dbReference type="AlphaFoldDB" id="A0A835EZS2"/>
<feature type="chain" id="PRO_5032352250" description="Pectinesterase inhibitor domain-containing protein" evidence="4">
    <location>
        <begin position="48"/>
        <end position="206"/>
    </location>
</feature>
<feature type="domain" description="Pectinesterase inhibitor" evidence="5">
    <location>
        <begin position="50"/>
        <end position="195"/>
    </location>
</feature>
<dbReference type="InterPro" id="IPR035513">
    <property type="entry name" value="Invertase/methylesterase_inhib"/>
</dbReference>
<comment type="caution">
    <text evidence="6">The sequence shown here is derived from an EMBL/GenBank/DDBJ whole genome shotgun (WGS) entry which is preliminary data.</text>
</comment>
<protein>
    <recommendedName>
        <fullName evidence="5">Pectinesterase inhibitor domain-containing protein</fullName>
    </recommendedName>
</protein>
<dbReference type="FunFam" id="1.20.140.40:FF:000003">
    <property type="entry name" value="Invertase/pectin methylesterase inhibitor family protein"/>
    <property type="match status" value="1"/>
</dbReference>
<dbReference type="NCBIfam" id="TIGR01614">
    <property type="entry name" value="PME_inhib"/>
    <property type="match status" value="1"/>
</dbReference>
<evidence type="ECO:0000256" key="4">
    <source>
        <dbReference type="SAM" id="SignalP"/>
    </source>
</evidence>
<dbReference type="SMART" id="SM00856">
    <property type="entry name" value="PMEI"/>
    <property type="match status" value="1"/>
</dbReference>
<gene>
    <name evidence="6" type="ORF">HU200_021082</name>
</gene>
<dbReference type="Gene3D" id="1.20.140.40">
    <property type="entry name" value="Invertase/pectin methylesterase inhibitor family protein"/>
    <property type="match status" value="1"/>
</dbReference>
<dbReference type="PANTHER" id="PTHR35357:SF22">
    <property type="entry name" value="PECTINESTERASE INHIBITOR DOMAIN-CONTAINING PROTEIN"/>
    <property type="match status" value="1"/>
</dbReference>
<sequence>MAATATERRAVHFRRPHAATPATPRALLVVVLAAAGALQLAAPPVVADGDLPAAVAEVCKNTPFPELCTGSSQRHAGKYDTVDPLTVLGMQVDAFSKRVKAASRRAKKEAKAAATPEQRRALNLCKSYYLDAGDNLGACKRAIRFRDGVTIRATMSMAAQDMQNCDEEFRKAAAKNPVCDLNRSLVDMVENCRALSNMIPAAGVLN</sequence>
<dbReference type="GO" id="GO:0004857">
    <property type="term" value="F:enzyme inhibitor activity"/>
    <property type="evidence" value="ECO:0007669"/>
    <property type="project" value="InterPro"/>
</dbReference>
<evidence type="ECO:0000259" key="5">
    <source>
        <dbReference type="SMART" id="SM00856"/>
    </source>
</evidence>
<accession>A0A835EZS2</accession>
<evidence type="ECO:0000256" key="3">
    <source>
        <dbReference type="ARBA" id="ARBA00038471"/>
    </source>
</evidence>
<keyword evidence="2" id="KW-1015">Disulfide bond</keyword>
<dbReference type="OrthoDB" id="665622at2759"/>
<dbReference type="Pfam" id="PF04043">
    <property type="entry name" value="PMEI"/>
    <property type="match status" value="1"/>
</dbReference>